<dbReference type="KEGG" id="vg:26628775"/>
<sequence>MKATVRLTVLGWTVGSLSVDLEGHDEPTAPAAPSVPSLLGKLTKGTSRVWIKGMLS</sequence>
<dbReference type="EMBL" id="KM363596">
    <property type="protein sequence ID" value="AIM50391.1"/>
    <property type="molecule type" value="Genomic_DNA"/>
</dbReference>
<accession>A0A088FV49</accession>
<keyword evidence="2" id="KW-1185">Reference proteome</keyword>
<dbReference type="InterPro" id="IPR055852">
    <property type="entry name" value="DUF7429"/>
</dbReference>
<dbReference type="RefSeq" id="YP_009201690.1">
    <property type="nucleotide sequence ID" value="NC_028832.1"/>
</dbReference>
<dbReference type="Pfam" id="PF24206">
    <property type="entry name" value="DUF7429"/>
    <property type="match status" value="1"/>
</dbReference>
<protein>
    <submittedName>
        <fullName evidence="1">Uncharacterized protein</fullName>
    </submittedName>
</protein>
<dbReference type="GeneID" id="26628775"/>
<organism evidence="1 2">
    <name type="scientific">Mycobacterium phage Omnicron</name>
    <dbReference type="NCBI Taxonomy" id="1541819"/>
    <lineage>
        <taxon>Viruses</taxon>
        <taxon>Duplodnaviria</taxon>
        <taxon>Heunggongvirae</taxon>
        <taxon>Uroviricota</taxon>
        <taxon>Caudoviricetes</taxon>
        <taxon>Weiservirinae</taxon>
        <taxon>Kratiovirus</taxon>
        <taxon>Kratiovirus omnicron</taxon>
    </lineage>
</organism>
<evidence type="ECO:0000313" key="2">
    <source>
        <dbReference type="Proteomes" id="UP000029352"/>
    </source>
</evidence>
<evidence type="ECO:0000313" key="1">
    <source>
        <dbReference type="EMBL" id="AIM50391.1"/>
    </source>
</evidence>
<name>A0A088FV49_9CAUD</name>
<gene>
    <name evidence="1" type="ORF">PBI_OMNICRON_58</name>
</gene>
<proteinExistence type="predicted"/>
<reference evidence="1 2" key="1">
    <citation type="submission" date="2014-08" db="EMBL/GenBank/DDBJ databases">
        <authorList>
            <person name="Isern S."/>
            <person name="Ashley B.D."/>
            <person name="Baer T.D."/>
            <person name="Czarnecki K.W."/>
            <person name="Deneweth R.M."/>
            <person name="Gatt S.M."/>
            <person name="Jenkins M."/>
            <person name="Lang J.F."/>
            <person name="Marfizo C.J."/>
            <person name="McMahon C.W."/>
            <person name="Power T.R."/>
            <person name="Rosales K.A."/>
            <person name="Walter R.S."/>
            <person name="Wozny M.J."/>
            <person name="Yori S."/>
            <person name="Michael S.F."/>
            <person name="Anders K.R."/>
            <person name="Braun M.A."/>
            <person name="Delesalle V.A."/>
            <person name="Hughes L.E."/>
            <person name="Ware V.C."/>
            <person name="Bradley K.W."/>
            <person name="Barker L.P."/>
            <person name="Asai D.J."/>
            <person name="Bowman C.A."/>
            <person name="Russell D.A."/>
            <person name="Pope W.H."/>
            <person name="Jacobs-Sera D."/>
            <person name="Hendrix R.W."/>
            <person name="Hatfull G.F."/>
        </authorList>
    </citation>
    <scope>NUCLEOTIDE SEQUENCE [LARGE SCALE GENOMIC DNA]</scope>
</reference>
<dbReference type="OrthoDB" id="26945at10239"/>
<dbReference type="Proteomes" id="UP000029352">
    <property type="component" value="Segment"/>
</dbReference>